<evidence type="ECO:0000313" key="3">
    <source>
        <dbReference type="RefSeq" id="XP_017865106.1"/>
    </source>
</evidence>
<protein>
    <submittedName>
        <fullName evidence="3">Uncharacterized protein LOC108615262</fullName>
    </submittedName>
</protein>
<dbReference type="Proteomes" id="UP000694904">
    <property type="component" value="Chromosome 5"/>
</dbReference>
<feature type="signal peptide" evidence="1">
    <location>
        <begin position="1"/>
        <end position="20"/>
    </location>
</feature>
<reference evidence="3" key="3">
    <citation type="submission" date="2025-08" db="UniProtKB">
        <authorList>
            <consortium name="RefSeq"/>
        </authorList>
    </citation>
    <scope>IDENTIFICATION</scope>
    <source>
        <tissue evidence="3">Whole organism</tissue>
    </source>
</reference>
<reference evidence="2" key="1">
    <citation type="journal article" date="1997" name="Nucleic Acids Res.">
        <title>tRNAscan-SE: a program for improved detection of transfer RNA genes in genomic sequence.</title>
        <authorList>
            <person name="Lowe T.M."/>
            <person name="Eddy S.R."/>
        </authorList>
    </citation>
    <scope>NUCLEOTIDE SEQUENCE [LARGE SCALE GENOMIC DNA]</scope>
</reference>
<accession>A0ABM1PD20</accession>
<evidence type="ECO:0000313" key="2">
    <source>
        <dbReference type="Proteomes" id="UP000694904"/>
    </source>
</evidence>
<reference evidence="2" key="2">
    <citation type="journal article" date="2016" name="G3 (Bethesda)">
        <title>Genome Evolution in Three Species of Cactophilic Drosophila.</title>
        <authorList>
            <person name="Sanchez-Flores A."/>
            <person name="Penazola F."/>
            <person name="Carpinteyro-Ponce J."/>
            <person name="Nazario-Yepiz N."/>
            <person name="Abreu-Goodger C."/>
            <person name="Machado C.A."/>
            <person name="Markow T.A."/>
        </authorList>
    </citation>
    <scope>NUCLEOTIDE SEQUENCE [LARGE SCALE GENOMIC DNA]</scope>
</reference>
<dbReference type="GeneID" id="108615262"/>
<keyword evidence="2" id="KW-1185">Reference proteome</keyword>
<evidence type="ECO:0000256" key="1">
    <source>
        <dbReference type="SAM" id="SignalP"/>
    </source>
</evidence>
<sequence>MNHSIVLIISCLLLWSNVRAAFKDFVVEPGNEKFESNNDFSLGCAAEESEHLISFQDVEQDGVIDTQLLLSALMQHAQRLGMSLDQLANQAQTIESDDLLEAELGCGSTESLSYHHQPSWYDVFFS</sequence>
<dbReference type="RefSeq" id="XP_017865106.1">
    <property type="nucleotide sequence ID" value="XM_018009617.1"/>
</dbReference>
<organism evidence="2 3">
    <name type="scientific">Drosophila arizonae</name>
    <name type="common">Fruit fly</name>
    <dbReference type="NCBI Taxonomy" id="7263"/>
    <lineage>
        <taxon>Eukaryota</taxon>
        <taxon>Metazoa</taxon>
        <taxon>Ecdysozoa</taxon>
        <taxon>Arthropoda</taxon>
        <taxon>Hexapoda</taxon>
        <taxon>Insecta</taxon>
        <taxon>Pterygota</taxon>
        <taxon>Neoptera</taxon>
        <taxon>Endopterygota</taxon>
        <taxon>Diptera</taxon>
        <taxon>Brachycera</taxon>
        <taxon>Muscomorpha</taxon>
        <taxon>Ephydroidea</taxon>
        <taxon>Drosophilidae</taxon>
        <taxon>Drosophila</taxon>
    </lineage>
</organism>
<keyword evidence="1" id="KW-0732">Signal</keyword>
<name>A0ABM1PD20_DROAR</name>
<feature type="chain" id="PRO_5045507216" evidence="1">
    <location>
        <begin position="21"/>
        <end position="126"/>
    </location>
</feature>
<proteinExistence type="predicted"/>
<gene>
    <name evidence="3" type="primary">LOC108615262</name>
</gene>